<dbReference type="SUPFAM" id="SSF50998">
    <property type="entry name" value="Quinoprotein alcohol dehydrogenase-like"/>
    <property type="match status" value="1"/>
</dbReference>
<name>A0ABN3HC58_9ACTN</name>
<dbReference type="InterPro" id="IPR018391">
    <property type="entry name" value="PQQ_b-propeller_rpt"/>
</dbReference>
<keyword evidence="1" id="KW-0812">Transmembrane</keyword>
<dbReference type="InterPro" id="IPR002372">
    <property type="entry name" value="PQQ_rpt_dom"/>
</dbReference>
<gene>
    <name evidence="3" type="ORF">GCM10010170_079340</name>
</gene>
<keyword evidence="4" id="KW-1185">Reference proteome</keyword>
<organism evidence="3 4">
    <name type="scientific">Dactylosporangium salmoneum</name>
    <dbReference type="NCBI Taxonomy" id="53361"/>
    <lineage>
        <taxon>Bacteria</taxon>
        <taxon>Bacillati</taxon>
        <taxon>Actinomycetota</taxon>
        <taxon>Actinomycetes</taxon>
        <taxon>Micromonosporales</taxon>
        <taxon>Micromonosporaceae</taxon>
        <taxon>Dactylosporangium</taxon>
    </lineage>
</organism>
<feature type="domain" description="Pyrrolo-quinoline quinone repeat" evidence="2">
    <location>
        <begin position="72"/>
        <end position="257"/>
    </location>
</feature>
<protein>
    <recommendedName>
        <fullName evidence="2">Pyrrolo-quinoline quinone repeat domain-containing protein</fullName>
    </recommendedName>
</protein>
<dbReference type="SMART" id="SM00564">
    <property type="entry name" value="PQQ"/>
    <property type="match status" value="4"/>
</dbReference>
<evidence type="ECO:0000259" key="2">
    <source>
        <dbReference type="Pfam" id="PF13360"/>
    </source>
</evidence>
<keyword evidence="1" id="KW-1133">Transmembrane helix</keyword>
<evidence type="ECO:0000313" key="3">
    <source>
        <dbReference type="EMBL" id="GAA2375640.1"/>
    </source>
</evidence>
<keyword evidence="1" id="KW-0472">Membrane</keyword>
<dbReference type="Proteomes" id="UP001501444">
    <property type="component" value="Unassembled WGS sequence"/>
</dbReference>
<dbReference type="RefSeq" id="WP_344617793.1">
    <property type="nucleotide sequence ID" value="NZ_BAAARV010000078.1"/>
</dbReference>
<dbReference type="InterPro" id="IPR015943">
    <property type="entry name" value="WD40/YVTN_repeat-like_dom_sf"/>
</dbReference>
<dbReference type="Pfam" id="PF13360">
    <property type="entry name" value="PQQ_2"/>
    <property type="match status" value="1"/>
</dbReference>
<dbReference type="Gene3D" id="2.130.10.10">
    <property type="entry name" value="YVTN repeat-like/Quinoprotein amine dehydrogenase"/>
    <property type="match status" value="1"/>
</dbReference>
<accession>A0ABN3HC58</accession>
<reference evidence="3 4" key="1">
    <citation type="journal article" date="2019" name="Int. J. Syst. Evol. Microbiol.">
        <title>The Global Catalogue of Microorganisms (GCM) 10K type strain sequencing project: providing services to taxonomists for standard genome sequencing and annotation.</title>
        <authorList>
            <consortium name="The Broad Institute Genomics Platform"/>
            <consortium name="The Broad Institute Genome Sequencing Center for Infectious Disease"/>
            <person name="Wu L."/>
            <person name="Ma J."/>
        </authorList>
    </citation>
    <scope>NUCLEOTIDE SEQUENCE [LARGE SCALE GENOMIC DNA]</scope>
    <source>
        <strain evidence="3 4">JCM 3272</strain>
    </source>
</reference>
<feature type="transmembrane region" description="Helical" evidence="1">
    <location>
        <begin position="21"/>
        <end position="42"/>
    </location>
</feature>
<dbReference type="InterPro" id="IPR011047">
    <property type="entry name" value="Quinoprotein_ADH-like_sf"/>
</dbReference>
<comment type="caution">
    <text evidence="3">The sequence shown here is derived from an EMBL/GenBank/DDBJ whole genome shotgun (WGS) entry which is preliminary data.</text>
</comment>
<evidence type="ECO:0000256" key="1">
    <source>
        <dbReference type="SAM" id="Phobius"/>
    </source>
</evidence>
<dbReference type="EMBL" id="BAAARV010000078">
    <property type="protein sequence ID" value="GAA2375640.1"/>
    <property type="molecule type" value="Genomic_DNA"/>
</dbReference>
<proteinExistence type="predicted"/>
<evidence type="ECO:0000313" key="4">
    <source>
        <dbReference type="Proteomes" id="UP001501444"/>
    </source>
</evidence>
<sequence>MGTARAGLRRLVSPRSWSRPVRFVLTGLLVLVVTAAMGITAYRTLKPAETVSRADKPVPSPEPIKAIQYSELASAPLIVEGRLRVYAEQWRVFADTPVTAQRINTPHWSYRRWPAEVVSMVEVEKPASGVGMSVVITKWSDGEIVALDAEKGDIVWQTKIEPADGESFKGRRTGAKAVWAPEDLFVSASAVDKQPVVIATGKDVVEGIDPVNGDVRWSRSFAAEPGCRTNDWTSGDAYFAKNTCAKPATLEIYDAASGAPLTTWRPPGASLGSDSVSNWFVEPTSCQLGRSGCALFKAAPTGDVVTYTDAASGVGNITPAYWSFGADHVVKPEPIADKDTVVVVGDVIAQEMTGGYIWAFSRATGKRMWMSEVAGKLIGADQRNVYVINREYQLLVLNLETGAVTSSTELRIRPADRFVFNLYYLHAGYLVIERLQSTKESEIDDRYYFSQDTVVLVGIG</sequence>